<organism evidence="5 6">
    <name type="scientific">Candidatus Yanofskybacteria bacterium RIFCSPHIGHO2_02_FULL_39_10</name>
    <dbReference type="NCBI Taxonomy" id="1802674"/>
    <lineage>
        <taxon>Bacteria</taxon>
        <taxon>Candidatus Yanofskyibacteriota</taxon>
    </lineage>
</organism>
<dbReference type="PANTHER" id="PTHR10302:SF27">
    <property type="entry name" value="SINGLE-STRANDED DNA-BINDING PROTEIN"/>
    <property type="match status" value="1"/>
</dbReference>
<dbReference type="EMBL" id="MGJO01000054">
    <property type="protein sequence ID" value="OGN08251.1"/>
    <property type="molecule type" value="Genomic_DNA"/>
</dbReference>
<evidence type="ECO:0000256" key="4">
    <source>
        <dbReference type="SAM" id="MobiDB-lite"/>
    </source>
</evidence>
<dbReference type="CDD" id="cd04496">
    <property type="entry name" value="SSB_OBF"/>
    <property type="match status" value="1"/>
</dbReference>
<dbReference type="GO" id="GO:0003697">
    <property type="term" value="F:single-stranded DNA binding"/>
    <property type="evidence" value="ECO:0007669"/>
    <property type="project" value="UniProtKB-UniRule"/>
</dbReference>
<accession>A0A1F8F548</accession>
<dbReference type="InterPro" id="IPR011344">
    <property type="entry name" value="ssDNA-bd"/>
</dbReference>
<evidence type="ECO:0000256" key="1">
    <source>
        <dbReference type="ARBA" id="ARBA00023125"/>
    </source>
</evidence>
<dbReference type="PANTHER" id="PTHR10302">
    <property type="entry name" value="SINGLE-STRANDED DNA-BINDING PROTEIN"/>
    <property type="match status" value="1"/>
</dbReference>
<dbReference type="NCBIfam" id="TIGR00621">
    <property type="entry name" value="ssb"/>
    <property type="match status" value="1"/>
</dbReference>
<reference evidence="5 6" key="1">
    <citation type="journal article" date="2016" name="Nat. Commun.">
        <title>Thousands of microbial genomes shed light on interconnected biogeochemical processes in an aquifer system.</title>
        <authorList>
            <person name="Anantharaman K."/>
            <person name="Brown C.T."/>
            <person name="Hug L.A."/>
            <person name="Sharon I."/>
            <person name="Castelle C.J."/>
            <person name="Probst A.J."/>
            <person name="Thomas B.C."/>
            <person name="Singh A."/>
            <person name="Wilkins M.J."/>
            <person name="Karaoz U."/>
            <person name="Brodie E.L."/>
            <person name="Williams K.H."/>
            <person name="Hubbard S.S."/>
            <person name="Banfield J.F."/>
        </authorList>
    </citation>
    <scope>NUCLEOTIDE SEQUENCE [LARGE SCALE GENOMIC DNA]</scope>
</reference>
<comment type="subunit">
    <text evidence="2">Homotetramer.</text>
</comment>
<evidence type="ECO:0000256" key="3">
    <source>
        <dbReference type="RuleBase" id="RU000524"/>
    </source>
</evidence>
<protein>
    <recommendedName>
        <fullName evidence="2 3">Single-stranded DNA-binding protein</fullName>
        <shortName evidence="2">SSB</shortName>
    </recommendedName>
</protein>
<dbReference type="GO" id="GO:0006260">
    <property type="term" value="P:DNA replication"/>
    <property type="evidence" value="ECO:0007669"/>
    <property type="project" value="InterPro"/>
</dbReference>
<dbReference type="PROSITE" id="PS50935">
    <property type="entry name" value="SSB"/>
    <property type="match status" value="1"/>
</dbReference>
<dbReference type="Proteomes" id="UP000178908">
    <property type="component" value="Unassembled WGS sequence"/>
</dbReference>
<dbReference type="GO" id="GO:0009295">
    <property type="term" value="C:nucleoid"/>
    <property type="evidence" value="ECO:0007669"/>
    <property type="project" value="TreeGrafter"/>
</dbReference>
<dbReference type="Pfam" id="PF00436">
    <property type="entry name" value="SSB"/>
    <property type="match status" value="1"/>
</dbReference>
<name>A0A1F8F548_9BACT</name>
<gene>
    <name evidence="5" type="ORF">A3C61_03265</name>
</gene>
<dbReference type="SUPFAM" id="SSF50249">
    <property type="entry name" value="Nucleic acid-binding proteins"/>
    <property type="match status" value="1"/>
</dbReference>
<sequence length="158" mass="17783">MTQDPETRSTQTGQTVTTLRMATNRVWNDKSGQKQEAVEYHTVVAWARLGEIAAQYLKKGGLVLIEGRIQTRSWLDKENNKRYTTEVVAESLQLGPRSASASGEYNREPMAPRSSMNDMKKPSPVIRDVEIPIIGEDEPLSMGVEESEMKVNKEDLPF</sequence>
<evidence type="ECO:0000313" key="5">
    <source>
        <dbReference type="EMBL" id="OGN08251.1"/>
    </source>
</evidence>
<keyword evidence="1 2" id="KW-0238">DNA-binding</keyword>
<dbReference type="Gene3D" id="2.40.50.140">
    <property type="entry name" value="Nucleic acid-binding proteins"/>
    <property type="match status" value="1"/>
</dbReference>
<dbReference type="HAMAP" id="MF_00984">
    <property type="entry name" value="SSB"/>
    <property type="match status" value="1"/>
</dbReference>
<comment type="caution">
    <text evidence="2">Lacks conserved residue(s) required for the propagation of feature annotation.</text>
</comment>
<dbReference type="InterPro" id="IPR012340">
    <property type="entry name" value="NA-bd_OB-fold"/>
</dbReference>
<feature type="region of interest" description="Disordered" evidence="4">
    <location>
        <begin position="94"/>
        <end position="122"/>
    </location>
</feature>
<evidence type="ECO:0000256" key="2">
    <source>
        <dbReference type="HAMAP-Rule" id="MF_00984"/>
    </source>
</evidence>
<comment type="caution">
    <text evidence="5">The sequence shown here is derived from an EMBL/GenBank/DDBJ whole genome shotgun (WGS) entry which is preliminary data.</text>
</comment>
<evidence type="ECO:0000313" key="6">
    <source>
        <dbReference type="Proteomes" id="UP000178908"/>
    </source>
</evidence>
<dbReference type="AlphaFoldDB" id="A0A1F8F548"/>
<proteinExistence type="inferred from homology"/>
<dbReference type="InterPro" id="IPR000424">
    <property type="entry name" value="Primosome_PriB/ssb"/>
</dbReference>